<dbReference type="Proteomes" id="UP000770717">
    <property type="component" value="Unassembled WGS sequence"/>
</dbReference>
<evidence type="ECO:0000313" key="2">
    <source>
        <dbReference type="EMBL" id="KAG9465246.1"/>
    </source>
</evidence>
<comment type="caution">
    <text evidence="2">The sequence shown here is derived from an EMBL/GenBank/DDBJ whole genome shotgun (WGS) entry which is preliminary data.</text>
</comment>
<accession>A0A8J6BC85</accession>
<sequence length="157" mass="17609">MSSYQTSRTDAKWVDVPPPLLDTLPPPSEVFGGKKRKKSYAEKSVISVENHIKELWKKQSSIDQLKTMKWGGYNICEAGNKVEIESMGSGVDEEQDNFLSFRDDEVGCSEHDMPVFNFSPPRSPVEVVFPWMSPQETVTPCFLDRSLDGWGSAGGFL</sequence>
<evidence type="ECO:0000256" key="1">
    <source>
        <dbReference type="SAM" id="MobiDB-lite"/>
    </source>
</evidence>
<dbReference type="EMBL" id="WNTK01003262">
    <property type="protein sequence ID" value="KAG9465246.1"/>
    <property type="molecule type" value="Genomic_DNA"/>
</dbReference>
<keyword evidence="3" id="KW-1185">Reference proteome</keyword>
<organism evidence="2 3">
    <name type="scientific">Eleutherodactylus coqui</name>
    <name type="common">Puerto Rican coqui</name>
    <dbReference type="NCBI Taxonomy" id="57060"/>
    <lineage>
        <taxon>Eukaryota</taxon>
        <taxon>Metazoa</taxon>
        <taxon>Chordata</taxon>
        <taxon>Craniata</taxon>
        <taxon>Vertebrata</taxon>
        <taxon>Euteleostomi</taxon>
        <taxon>Amphibia</taxon>
        <taxon>Batrachia</taxon>
        <taxon>Anura</taxon>
        <taxon>Neobatrachia</taxon>
        <taxon>Hyloidea</taxon>
        <taxon>Eleutherodactylidae</taxon>
        <taxon>Eleutherodactylinae</taxon>
        <taxon>Eleutherodactylus</taxon>
        <taxon>Eleutherodactylus</taxon>
    </lineage>
</organism>
<reference evidence="2" key="1">
    <citation type="thesis" date="2020" institute="ProQuest LLC" country="789 East Eisenhower Parkway, Ann Arbor, MI, USA">
        <title>Comparative Genomics and Chromosome Evolution.</title>
        <authorList>
            <person name="Mudd A.B."/>
        </authorList>
    </citation>
    <scope>NUCLEOTIDE SEQUENCE</scope>
    <source>
        <strain evidence="2">HN-11 Male</strain>
        <tissue evidence="2">Kidney and liver</tissue>
    </source>
</reference>
<name>A0A8J6BC85_ELECQ</name>
<proteinExistence type="predicted"/>
<dbReference type="AlphaFoldDB" id="A0A8J6BC85"/>
<protein>
    <submittedName>
        <fullName evidence="2">Uncharacterized protein</fullName>
    </submittedName>
</protein>
<evidence type="ECO:0000313" key="3">
    <source>
        <dbReference type="Proteomes" id="UP000770717"/>
    </source>
</evidence>
<gene>
    <name evidence="2" type="ORF">GDO78_018618</name>
</gene>
<feature type="compositionally biased region" description="Pro residues" evidence="1">
    <location>
        <begin position="16"/>
        <end position="28"/>
    </location>
</feature>
<feature type="region of interest" description="Disordered" evidence="1">
    <location>
        <begin position="15"/>
        <end position="39"/>
    </location>
</feature>
<dbReference type="OrthoDB" id="9426663at2759"/>